<evidence type="ECO:0000256" key="6">
    <source>
        <dbReference type="ARBA" id="ARBA00039351"/>
    </source>
</evidence>
<dbReference type="EC" id="4.2.1.1" evidence="2"/>
<dbReference type="PANTHER" id="PTHR11002">
    <property type="entry name" value="CARBONIC ANHYDRASE"/>
    <property type="match status" value="1"/>
</dbReference>
<evidence type="ECO:0000256" key="2">
    <source>
        <dbReference type="ARBA" id="ARBA00012925"/>
    </source>
</evidence>
<keyword evidence="3 9" id="KW-0479">Metal-binding</keyword>
<dbReference type="RefSeq" id="WP_243335627.1">
    <property type="nucleotide sequence ID" value="NZ_AP027081.1"/>
</dbReference>
<dbReference type="SMART" id="SM00947">
    <property type="entry name" value="Pro_CA"/>
    <property type="match status" value="1"/>
</dbReference>
<evidence type="ECO:0000256" key="4">
    <source>
        <dbReference type="ARBA" id="ARBA00022833"/>
    </source>
</evidence>
<name>A0AA48KBG6_9BACT</name>
<evidence type="ECO:0000256" key="7">
    <source>
        <dbReference type="ARBA" id="ARBA00048348"/>
    </source>
</evidence>
<evidence type="ECO:0000313" key="10">
    <source>
        <dbReference type="EMBL" id="BDU76084.1"/>
    </source>
</evidence>
<dbReference type="CDD" id="cd00883">
    <property type="entry name" value="beta_CA_cladeA"/>
    <property type="match status" value="1"/>
</dbReference>
<dbReference type="SUPFAM" id="SSF53056">
    <property type="entry name" value="beta-carbonic anhydrase, cab"/>
    <property type="match status" value="1"/>
</dbReference>
<dbReference type="InterPro" id="IPR036874">
    <property type="entry name" value="Carbonic_anhydrase_sf"/>
</dbReference>
<comment type="similarity">
    <text evidence="1">Belongs to the beta-class carbonic anhydrase family.</text>
</comment>
<evidence type="ECO:0000256" key="8">
    <source>
        <dbReference type="ARBA" id="ARBA00082533"/>
    </source>
</evidence>
<dbReference type="KEGG" id="msea:METESE_10420"/>
<evidence type="ECO:0000256" key="1">
    <source>
        <dbReference type="ARBA" id="ARBA00006217"/>
    </source>
</evidence>
<comment type="cofactor">
    <cofactor evidence="9">
        <name>Zn(2+)</name>
        <dbReference type="ChEBI" id="CHEBI:29105"/>
    </cofactor>
    <text evidence="9">Binds 1 zinc ion per subunit.</text>
</comment>
<reference evidence="10" key="1">
    <citation type="journal article" date="2023" name="Int. J. Syst. Evol. Microbiol.">
        <title>Mesoterricola silvestris gen. nov., sp. nov., Mesoterricola sediminis sp. nov., Geothrix oryzae sp. nov., Geothrix edaphica sp. nov., Geothrix rubra sp. nov., and Geothrix limicola sp. nov., six novel members of Acidobacteriota isolated from soils.</title>
        <authorList>
            <person name="Itoh H."/>
            <person name="Sugisawa Y."/>
            <person name="Mise K."/>
            <person name="Xu Z."/>
            <person name="Kuniyasu M."/>
            <person name="Ushijima N."/>
            <person name="Kawano K."/>
            <person name="Kobayashi E."/>
            <person name="Shiratori Y."/>
            <person name="Masuda Y."/>
            <person name="Senoo K."/>
        </authorList>
    </citation>
    <scope>NUCLEOTIDE SEQUENCE</scope>
    <source>
        <strain evidence="10">W786</strain>
    </source>
</reference>
<dbReference type="Pfam" id="PF00484">
    <property type="entry name" value="Pro_CA"/>
    <property type="match status" value="1"/>
</dbReference>
<dbReference type="GO" id="GO:0008270">
    <property type="term" value="F:zinc ion binding"/>
    <property type="evidence" value="ECO:0007669"/>
    <property type="project" value="InterPro"/>
</dbReference>
<dbReference type="GO" id="GO:0015976">
    <property type="term" value="P:carbon utilization"/>
    <property type="evidence" value="ECO:0007669"/>
    <property type="project" value="InterPro"/>
</dbReference>
<comment type="catalytic activity">
    <reaction evidence="7">
        <text>hydrogencarbonate + H(+) = CO2 + H2O</text>
        <dbReference type="Rhea" id="RHEA:10748"/>
        <dbReference type="ChEBI" id="CHEBI:15377"/>
        <dbReference type="ChEBI" id="CHEBI:15378"/>
        <dbReference type="ChEBI" id="CHEBI:16526"/>
        <dbReference type="ChEBI" id="CHEBI:17544"/>
        <dbReference type="EC" id="4.2.1.1"/>
    </reaction>
</comment>
<dbReference type="PANTHER" id="PTHR11002:SF76">
    <property type="entry name" value="CARBONIC ANHYDRASE"/>
    <property type="match status" value="1"/>
</dbReference>
<dbReference type="FunFam" id="3.40.1050.10:FF:000001">
    <property type="entry name" value="Carbonic anhydrase"/>
    <property type="match status" value="1"/>
</dbReference>
<dbReference type="PROSITE" id="PS00704">
    <property type="entry name" value="PROK_CO2_ANHYDRASE_1"/>
    <property type="match status" value="1"/>
</dbReference>
<feature type="binding site" evidence="9">
    <location>
        <position position="44"/>
    </location>
    <ligand>
        <name>Zn(2+)</name>
        <dbReference type="ChEBI" id="CHEBI:29105"/>
    </ligand>
</feature>
<sequence length="200" mass="22095">MKFLPELFERNRAWAGAKLAADPAYFDRLCAIHKPEHLWLGCSDSRVPANEIVGMEPGELFVHRNLANIVPLSDVNTMSVVEFAVENIGIRHIIVCGHYRCEGVRAALAGGLRGAPGLWLQQVRHVAEEAQAELAALTDPQARWDRLCELNVVAQVRNLASTHVIHQAWSRGAVLAIHGWIYDLRDGLIRDLDVTVGNAG</sequence>
<dbReference type="Gene3D" id="3.40.1050.10">
    <property type="entry name" value="Carbonic anhydrase"/>
    <property type="match status" value="1"/>
</dbReference>
<organism evidence="10 11">
    <name type="scientific">Mesoterricola sediminis</name>
    <dbReference type="NCBI Taxonomy" id="2927980"/>
    <lineage>
        <taxon>Bacteria</taxon>
        <taxon>Pseudomonadati</taxon>
        <taxon>Acidobacteriota</taxon>
        <taxon>Holophagae</taxon>
        <taxon>Holophagales</taxon>
        <taxon>Holophagaceae</taxon>
        <taxon>Mesoterricola</taxon>
    </lineage>
</organism>
<dbReference type="InterPro" id="IPR015892">
    <property type="entry name" value="Carbonic_anhydrase_CS"/>
</dbReference>
<accession>A0AA48KBG6</accession>
<dbReference type="InterPro" id="IPR001765">
    <property type="entry name" value="Carbonic_anhydrase"/>
</dbReference>
<feature type="binding site" evidence="9">
    <location>
        <position position="101"/>
    </location>
    <ligand>
        <name>Zn(2+)</name>
        <dbReference type="ChEBI" id="CHEBI:29105"/>
    </ligand>
</feature>
<protein>
    <recommendedName>
        <fullName evidence="6">Carbonic anhydrase 2</fullName>
        <ecNumber evidence="2">4.2.1.1</ecNumber>
    </recommendedName>
    <alternativeName>
        <fullName evidence="8">Carbonate dehydratase 2</fullName>
    </alternativeName>
</protein>
<proteinExistence type="inferred from homology"/>
<dbReference type="Proteomes" id="UP001228113">
    <property type="component" value="Chromosome"/>
</dbReference>
<feature type="binding site" evidence="9">
    <location>
        <position position="42"/>
    </location>
    <ligand>
        <name>Zn(2+)</name>
        <dbReference type="ChEBI" id="CHEBI:29105"/>
    </ligand>
</feature>
<gene>
    <name evidence="10" type="ORF">METESE_10420</name>
</gene>
<dbReference type="GO" id="GO:0004089">
    <property type="term" value="F:carbonate dehydratase activity"/>
    <property type="evidence" value="ECO:0007669"/>
    <property type="project" value="UniProtKB-EC"/>
</dbReference>
<evidence type="ECO:0000313" key="11">
    <source>
        <dbReference type="Proteomes" id="UP001228113"/>
    </source>
</evidence>
<dbReference type="EMBL" id="AP027081">
    <property type="protein sequence ID" value="BDU76084.1"/>
    <property type="molecule type" value="Genomic_DNA"/>
</dbReference>
<evidence type="ECO:0000256" key="9">
    <source>
        <dbReference type="PIRSR" id="PIRSR601765-1"/>
    </source>
</evidence>
<keyword evidence="11" id="KW-1185">Reference proteome</keyword>
<feature type="binding site" evidence="9">
    <location>
        <position position="98"/>
    </location>
    <ligand>
        <name>Zn(2+)</name>
        <dbReference type="ChEBI" id="CHEBI:29105"/>
    </ligand>
</feature>
<evidence type="ECO:0000256" key="5">
    <source>
        <dbReference type="ARBA" id="ARBA00023239"/>
    </source>
</evidence>
<keyword evidence="4 9" id="KW-0862">Zinc</keyword>
<dbReference type="AlphaFoldDB" id="A0AA48KBG6"/>
<evidence type="ECO:0000256" key="3">
    <source>
        <dbReference type="ARBA" id="ARBA00022723"/>
    </source>
</evidence>
<keyword evidence="5" id="KW-0456">Lyase</keyword>